<dbReference type="EMBL" id="BBZA01000097">
    <property type="protein sequence ID" value="GAP62955.1"/>
    <property type="molecule type" value="Genomic_DNA"/>
</dbReference>
<dbReference type="InterPro" id="IPR036061">
    <property type="entry name" value="CheW-like_dom_sf"/>
</dbReference>
<organism evidence="2 3">
    <name type="scientific">Ardenticatena maritima</name>
    <dbReference type="NCBI Taxonomy" id="872965"/>
    <lineage>
        <taxon>Bacteria</taxon>
        <taxon>Bacillati</taxon>
        <taxon>Chloroflexota</taxon>
        <taxon>Ardenticatenia</taxon>
        <taxon>Ardenticatenales</taxon>
        <taxon>Ardenticatenaceae</taxon>
        <taxon>Ardenticatena</taxon>
    </lineage>
</organism>
<dbReference type="GO" id="GO:0006935">
    <property type="term" value="P:chemotaxis"/>
    <property type="evidence" value="ECO:0007669"/>
    <property type="project" value="InterPro"/>
</dbReference>
<reference evidence="3" key="2">
    <citation type="submission" date="2015-08" db="EMBL/GenBank/DDBJ databases">
        <title>Draft Genome Sequence of a Heterotrophic Facultative Anaerobic Bacterium Ardenticatena maritima Strain 110S.</title>
        <authorList>
            <person name="Kawaichi S."/>
            <person name="Yoshida T."/>
            <person name="Sako Y."/>
            <person name="Nakamura R."/>
        </authorList>
    </citation>
    <scope>NUCLEOTIDE SEQUENCE [LARGE SCALE GENOMIC DNA]</scope>
    <source>
        <strain evidence="3">110S</strain>
    </source>
</reference>
<dbReference type="PANTHER" id="PTHR22617:SF23">
    <property type="entry name" value="CHEMOTAXIS PROTEIN CHEW"/>
    <property type="match status" value="1"/>
</dbReference>
<dbReference type="Gene3D" id="2.40.50.180">
    <property type="entry name" value="CheA-289, Domain 4"/>
    <property type="match status" value="1"/>
</dbReference>
<keyword evidence="3" id="KW-1185">Reference proteome</keyword>
<dbReference type="OrthoDB" id="9794382at2"/>
<dbReference type="SMART" id="SM00260">
    <property type="entry name" value="CheW"/>
    <property type="match status" value="1"/>
</dbReference>
<dbReference type="SUPFAM" id="SSF50341">
    <property type="entry name" value="CheW-like"/>
    <property type="match status" value="1"/>
</dbReference>
<dbReference type="FunCoup" id="A0A0M8K6T1">
    <property type="interactions" value="99"/>
</dbReference>
<protein>
    <submittedName>
        <fullName evidence="2">Purine-binding chemotaxis protein CheW</fullName>
    </submittedName>
</protein>
<proteinExistence type="predicted"/>
<dbReference type="PROSITE" id="PS50851">
    <property type="entry name" value="CHEW"/>
    <property type="match status" value="1"/>
</dbReference>
<dbReference type="GO" id="GO:0005829">
    <property type="term" value="C:cytosol"/>
    <property type="evidence" value="ECO:0007669"/>
    <property type="project" value="TreeGrafter"/>
</dbReference>
<dbReference type="InterPro" id="IPR039315">
    <property type="entry name" value="CheW"/>
</dbReference>
<comment type="caution">
    <text evidence="2">The sequence shown here is derived from an EMBL/GenBank/DDBJ whole genome shotgun (WGS) entry which is preliminary data.</text>
</comment>
<dbReference type="GO" id="GO:0007165">
    <property type="term" value="P:signal transduction"/>
    <property type="evidence" value="ECO:0007669"/>
    <property type="project" value="InterPro"/>
</dbReference>
<name>A0A0M8K6T1_9CHLR</name>
<feature type="domain" description="CheW-like" evidence="1">
    <location>
        <begin position="3"/>
        <end position="143"/>
    </location>
</feature>
<accession>A0A0M8K6T1</accession>
<reference evidence="2 3" key="1">
    <citation type="journal article" date="2015" name="Genome Announc.">
        <title>Draft Genome Sequence of a Heterotrophic Facultative Anaerobic Thermophilic Bacterium, Ardenticatena maritima Strain 110ST.</title>
        <authorList>
            <person name="Kawaichi S."/>
            <person name="Yoshida T."/>
            <person name="Sako Y."/>
            <person name="Nakamura R."/>
        </authorList>
    </citation>
    <scope>NUCLEOTIDE SEQUENCE [LARGE SCALE GENOMIC DNA]</scope>
    <source>
        <strain evidence="2 3">110S</strain>
    </source>
</reference>
<dbReference type="InterPro" id="IPR002545">
    <property type="entry name" value="CheW-lke_dom"/>
</dbReference>
<dbReference type="InParanoid" id="A0A0M8K6T1"/>
<evidence type="ECO:0000313" key="3">
    <source>
        <dbReference type="Proteomes" id="UP000037784"/>
    </source>
</evidence>
<dbReference type="PANTHER" id="PTHR22617">
    <property type="entry name" value="CHEMOTAXIS SENSOR HISTIDINE KINASE-RELATED"/>
    <property type="match status" value="1"/>
</dbReference>
<dbReference type="Proteomes" id="UP000037784">
    <property type="component" value="Unassembled WGS sequence"/>
</dbReference>
<dbReference type="Gene3D" id="2.30.30.40">
    <property type="entry name" value="SH3 Domains"/>
    <property type="match status" value="1"/>
</dbReference>
<evidence type="ECO:0000259" key="1">
    <source>
        <dbReference type="PROSITE" id="PS50851"/>
    </source>
</evidence>
<evidence type="ECO:0000313" key="2">
    <source>
        <dbReference type="EMBL" id="GAP62955.1"/>
    </source>
</evidence>
<dbReference type="Pfam" id="PF01584">
    <property type="entry name" value="CheW"/>
    <property type="match status" value="1"/>
</dbReference>
<gene>
    <name evidence="2" type="primary">cheW</name>
    <name evidence="2" type="ORF">ARMA_1378</name>
</gene>
<dbReference type="AlphaFoldDB" id="A0A0M8K6T1"/>
<dbReference type="RefSeq" id="WP_054492830.1">
    <property type="nucleotide sequence ID" value="NZ_BBZA01000097.1"/>
</dbReference>
<sequence>MSAESYVLLRLGAETFGVHVRFVATILPMQAWTHVPGAPSFVEGVINMRGVVVPVVNLRRRLGLPEDETPERPMILVIELDGEYVGLLVDQVETVATLQAEMITPPTGLLSHIENRYILGILSDKDRFIVLLDPSALFTPDQQAALQSARSSHERDDK</sequence>